<proteinExistence type="predicted"/>
<dbReference type="EMBL" id="NIZV01000463">
    <property type="protein sequence ID" value="RSL88848.1"/>
    <property type="molecule type" value="Genomic_DNA"/>
</dbReference>
<dbReference type="Proteomes" id="UP000288429">
    <property type="component" value="Unassembled WGS sequence"/>
</dbReference>
<protein>
    <submittedName>
        <fullName evidence="2">Uncharacterized protein</fullName>
    </submittedName>
</protein>
<feature type="compositionally biased region" description="Low complexity" evidence="1">
    <location>
        <begin position="397"/>
        <end position="415"/>
    </location>
</feature>
<feature type="compositionally biased region" description="Polar residues" evidence="1">
    <location>
        <begin position="417"/>
        <end position="429"/>
    </location>
</feature>
<keyword evidence="3" id="KW-1185">Reference proteome</keyword>
<accession>A0A428SGE8</accession>
<comment type="caution">
    <text evidence="2">The sequence shown here is derived from an EMBL/GenBank/DDBJ whole genome shotgun (WGS) entry which is preliminary data.</text>
</comment>
<name>A0A428SGE8_9HYPO</name>
<sequence length="496" mass="54623">MHPSSFIMCRTNSSTLICGVPTSQYLNSSDKSMKVTFHPECKGRLFAAIAGSGHHQTILDIGNGDAPLTEEIDGFLQVCWETSHMNVGLWDFSATWLGLVVGLAEASVQFHTEKLSDEIVYGWLAEPTEAYNWLKDQMRKFQRQRHEISDIASDVPTFSEDMSVRQRALIDDKIDAIKVVNPSAILPNLENWHIRRGTHPDWENLLRRQNLIQFQLAAKEDGDPDIEALNAEGKRLDVEMDQAICGQSTARFYLESDSTEDLAWCLPCRTATVSILAAAFKRDQRLSISEPLPSNIEGAVANRLGMMTLSKHFRDAFMPRLRAMIRDEAKRMAQKGGVIKTNNGLKLCDDLANDRVSQWMKVAMEESSAAQSRAVVPQATAHKPAPRSKPPPKGLGASRFASPSPAAAAIPKVSPQAVAQKSTQATHDQPTPVPATVPVAAAASLQQIGPQAERVEARSGQYDVIQSSRLRELDLEVEADYELIQLLGEKGSCGTQ</sequence>
<dbReference type="AlphaFoldDB" id="A0A428SGE8"/>
<organism evidence="2 3">
    <name type="scientific">Fusarium ambrosium</name>
    <dbReference type="NCBI Taxonomy" id="131363"/>
    <lineage>
        <taxon>Eukaryota</taxon>
        <taxon>Fungi</taxon>
        <taxon>Dikarya</taxon>
        <taxon>Ascomycota</taxon>
        <taxon>Pezizomycotina</taxon>
        <taxon>Sordariomycetes</taxon>
        <taxon>Hypocreomycetidae</taxon>
        <taxon>Hypocreales</taxon>
        <taxon>Nectriaceae</taxon>
        <taxon>Fusarium</taxon>
        <taxon>Fusarium solani species complex</taxon>
    </lineage>
</organism>
<evidence type="ECO:0000313" key="2">
    <source>
        <dbReference type="EMBL" id="RSL88848.1"/>
    </source>
</evidence>
<feature type="region of interest" description="Disordered" evidence="1">
    <location>
        <begin position="368"/>
        <end position="434"/>
    </location>
</feature>
<evidence type="ECO:0000256" key="1">
    <source>
        <dbReference type="SAM" id="MobiDB-lite"/>
    </source>
</evidence>
<reference evidence="2 3" key="1">
    <citation type="submission" date="2017-06" db="EMBL/GenBank/DDBJ databases">
        <title>Cmopartive genomic analysis of Ambrosia Fusariam Clade fungi.</title>
        <authorList>
            <person name="Stajich J.E."/>
            <person name="Carrillo J."/>
            <person name="Kijimoto T."/>
            <person name="Eskalen A."/>
            <person name="O'Donnell K."/>
            <person name="Kasson M."/>
        </authorList>
    </citation>
    <scope>NUCLEOTIDE SEQUENCE [LARGE SCALE GENOMIC DNA]</scope>
    <source>
        <strain evidence="2 3">NRRL 20438</strain>
    </source>
</reference>
<gene>
    <name evidence="2" type="ORF">CDV31_015981</name>
</gene>
<evidence type="ECO:0000313" key="3">
    <source>
        <dbReference type="Proteomes" id="UP000288429"/>
    </source>
</evidence>